<keyword evidence="3" id="KW-1185">Reference proteome</keyword>
<accession>A0A1I5JM42</accession>
<proteinExistence type="predicted"/>
<feature type="domain" description="Amidohydrolase 3" evidence="1">
    <location>
        <begin position="6"/>
        <end position="150"/>
    </location>
</feature>
<organism evidence="2 3">
    <name type="scientific">Actinomadura madurae</name>
    <dbReference type="NCBI Taxonomy" id="1993"/>
    <lineage>
        <taxon>Bacteria</taxon>
        <taxon>Bacillati</taxon>
        <taxon>Actinomycetota</taxon>
        <taxon>Actinomycetes</taxon>
        <taxon>Streptosporangiales</taxon>
        <taxon>Thermomonosporaceae</taxon>
        <taxon>Actinomadura</taxon>
    </lineage>
</organism>
<dbReference type="InterPro" id="IPR011059">
    <property type="entry name" value="Metal-dep_hydrolase_composite"/>
</dbReference>
<dbReference type="InParanoid" id="A0A1I5JM42"/>
<evidence type="ECO:0000313" key="2">
    <source>
        <dbReference type="EMBL" id="SFO73416.1"/>
    </source>
</evidence>
<dbReference type="PANTHER" id="PTHR22642">
    <property type="entry name" value="IMIDAZOLONEPROPIONASE"/>
    <property type="match status" value="1"/>
</dbReference>
<protein>
    <submittedName>
        <fullName evidence="2">Amidohydrolase family protein</fullName>
    </submittedName>
</protein>
<dbReference type="Gene3D" id="3.20.20.140">
    <property type="entry name" value="Metal-dependent hydrolases"/>
    <property type="match status" value="1"/>
</dbReference>
<dbReference type="EMBL" id="FOVH01000009">
    <property type="protein sequence ID" value="SFO73416.1"/>
    <property type="molecule type" value="Genomic_DNA"/>
</dbReference>
<dbReference type="SUPFAM" id="SSF51556">
    <property type="entry name" value="Metallo-dependent hydrolases"/>
    <property type="match status" value="1"/>
</dbReference>
<name>A0A1I5JM42_9ACTN</name>
<dbReference type="GO" id="GO:0016810">
    <property type="term" value="F:hydrolase activity, acting on carbon-nitrogen (but not peptide) bonds"/>
    <property type="evidence" value="ECO:0007669"/>
    <property type="project" value="InterPro"/>
</dbReference>
<gene>
    <name evidence="2" type="ORF">SAMN04489713_10940</name>
</gene>
<evidence type="ECO:0000313" key="3">
    <source>
        <dbReference type="Proteomes" id="UP000183413"/>
    </source>
</evidence>
<dbReference type="Pfam" id="PF07969">
    <property type="entry name" value="Amidohydro_3"/>
    <property type="match status" value="1"/>
</dbReference>
<sequence length="199" mass="20956">MARNGIGVSFNPTIKQVYGRFFDTTLGPERVDYQWPFRTALDSGVQASSASDAAVVTPDWLIGVAGAVTRLGFDGKVGGIEQAITIEEALHSYTSTPAWQDHAEHWKGQLRVGYLGDVSILNGDILNAKTAEEITGLDVAGTIIGGEVVHDASTTTAPAVRRGAAKVAAYRHQASAACGAKGVTCCCQANERRLAHTTA</sequence>
<dbReference type="AlphaFoldDB" id="A0A1I5JM42"/>
<dbReference type="Proteomes" id="UP000183413">
    <property type="component" value="Unassembled WGS sequence"/>
</dbReference>
<reference evidence="2 3" key="1">
    <citation type="submission" date="2016-10" db="EMBL/GenBank/DDBJ databases">
        <authorList>
            <person name="de Groot N.N."/>
        </authorList>
    </citation>
    <scope>NUCLEOTIDE SEQUENCE [LARGE SCALE GENOMIC DNA]</scope>
    <source>
        <strain evidence="2 3">DSM 43067</strain>
    </source>
</reference>
<dbReference type="STRING" id="1993.SAMN04489713_10940"/>
<dbReference type="InterPro" id="IPR032466">
    <property type="entry name" value="Metal_Hydrolase"/>
</dbReference>
<dbReference type="Gene3D" id="2.30.40.10">
    <property type="entry name" value="Urease, subunit C, domain 1"/>
    <property type="match status" value="1"/>
</dbReference>
<keyword evidence="2" id="KW-0378">Hydrolase</keyword>
<dbReference type="InterPro" id="IPR013108">
    <property type="entry name" value="Amidohydro_3"/>
</dbReference>
<evidence type="ECO:0000259" key="1">
    <source>
        <dbReference type="Pfam" id="PF07969"/>
    </source>
</evidence>
<dbReference type="PANTHER" id="PTHR22642:SF2">
    <property type="entry name" value="PROTEIN LONG AFTER FAR-RED 3"/>
    <property type="match status" value="1"/>
</dbReference>